<keyword evidence="7" id="KW-0106">Calcium</keyword>
<feature type="domain" description="VWFA" evidence="17">
    <location>
        <begin position="238"/>
        <end position="329"/>
    </location>
</feature>
<keyword evidence="4" id="KW-0479">Metal-binding</keyword>
<dbReference type="Pfam" id="PF20805">
    <property type="entry name" value="Integrin_A_Ig_2"/>
    <property type="match status" value="1"/>
</dbReference>
<evidence type="ECO:0000313" key="19">
    <source>
        <dbReference type="Proteomes" id="UP000316079"/>
    </source>
</evidence>
<dbReference type="InterPro" id="IPR013517">
    <property type="entry name" value="FG-GAP"/>
</dbReference>
<dbReference type="InterPro" id="IPR013519">
    <property type="entry name" value="Int_alpha_beta-p"/>
</dbReference>
<dbReference type="Gene3D" id="2.130.10.130">
    <property type="entry name" value="Integrin alpha, N-terminal"/>
    <property type="match status" value="1"/>
</dbReference>
<evidence type="ECO:0000256" key="10">
    <source>
        <dbReference type="ARBA" id="ARBA00023037"/>
    </source>
</evidence>
<evidence type="ECO:0000313" key="18">
    <source>
        <dbReference type="EMBL" id="TRY74202.1"/>
    </source>
</evidence>
<dbReference type="SUPFAM" id="SSF69318">
    <property type="entry name" value="Integrin alpha N-terminal domain"/>
    <property type="match status" value="1"/>
</dbReference>
<evidence type="ECO:0000256" key="2">
    <source>
        <dbReference type="ARBA" id="ARBA00008054"/>
    </source>
</evidence>
<dbReference type="GO" id="GO:0098609">
    <property type="term" value="P:cell-cell adhesion"/>
    <property type="evidence" value="ECO:0007669"/>
    <property type="project" value="TreeGrafter"/>
</dbReference>
<dbReference type="PROSITE" id="PS51470">
    <property type="entry name" value="FG_GAP"/>
    <property type="match status" value="2"/>
</dbReference>
<proteinExistence type="inferred from homology"/>
<dbReference type="AlphaFoldDB" id="A0A553P949"/>
<organism evidence="18 19">
    <name type="scientific">Danionella cerebrum</name>
    <dbReference type="NCBI Taxonomy" id="2873325"/>
    <lineage>
        <taxon>Eukaryota</taxon>
        <taxon>Metazoa</taxon>
        <taxon>Chordata</taxon>
        <taxon>Craniata</taxon>
        <taxon>Vertebrata</taxon>
        <taxon>Euteleostomi</taxon>
        <taxon>Actinopterygii</taxon>
        <taxon>Neopterygii</taxon>
        <taxon>Teleostei</taxon>
        <taxon>Ostariophysi</taxon>
        <taxon>Cypriniformes</taxon>
        <taxon>Danionidae</taxon>
        <taxon>Danioninae</taxon>
        <taxon>Danionella</taxon>
    </lineage>
</organism>
<evidence type="ECO:0000256" key="11">
    <source>
        <dbReference type="ARBA" id="ARBA00023136"/>
    </source>
</evidence>
<evidence type="ECO:0000256" key="13">
    <source>
        <dbReference type="ARBA" id="ARBA00023170"/>
    </source>
</evidence>
<dbReference type="Gene3D" id="2.60.40.1460">
    <property type="entry name" value="Integrin domains. Chain A, domain 2"/>
    <property type="match status" value="1"/>
</dbReference>
<dbReference type="SUPFAM" id="SSF69179">
    <property type="entry name" value="Integrin domains"/>
    <property type="match status" value="2"/>
</dbReference>
<dbReference type="Gene3D" id="2.60.40.1530">
    <property type="entry name" value="ntegrin, alpha v. Chain A, domain 4"/>
    <property type="match status" value="1"/>
</dbReference>
<dbReference type="Gene3D" id="1.20.5.930">
    <property type="entry name" value="Bicelle-embedded integrin alpha(iib) transmembrane segment"/>
    <property type="match status" value="1"/>
</dbReference>
<dbReference type="InterPro" id="IPR048633">
    <property type="entry name" value="ITGAX-like_Ig_3"/>
</dbReference>
<dbReference type="SMART" id="SM00191">
    <property type="entry name" value="Int_alpha"/>
    <property type="match status" value="3"/>
</dbReference>
<reference evidence="18 19" key="1">
    <citation type="journal article" date="2019" name="Sci. Data">
        <title>Hybrid genome assembly and annotation of Danionella translucida.</title>
        <authorList>
            <person name="Kadobianskyi M."/>
            <person name="Schulze L."/>
            <person name="Schuelke M."/>
            <person name="Judkewitz B."/>
        </authorList>
    </citation>
    <scope>NUCLEOTIDE SEQUENCE [LARGE SCALE GENOMIC DNA]</scope>
    <source>
        <strain evidence="18 19">Bolton</strain>
    </source>
</reference>
<dbReference type="InterPro" id="IPR036465">
    <property type="entry name" value="vWFA_dom_sf"/>
</dbReference>
<dbReference type="Gene3D" id="3.40.50.410">
    <property type="entry name" value="von Willebrand factor, type A domain"/>
    <property type="match status" value="2"/>
</dbReference>
<evidence type="ECO:0000256" key="14">
    <source>
        <dbReference type="ARBA" id="ARBA00023180"/>
    </source>
</evidence>
<keyword evidence="12" id="KW-1015">Disulfide bond</keyword>
<evidence type="ECO:0000256" key="1">
    <source>
        <dbReference type="ARBA" id="ARBA00004479"/>
    </source>
</evidence>
<dbReference type="PANTHER" id="PTHR23220">
    <property type="entry name" value="INTEGRIN ALPHA"/>
    <property type="match status" value="1"/>
</dbReference>
<sequence>MLKGDSRHLQAQEGKKKDLAETTNSKYRYIHISITFSLFTAASQSVTAFNIDPSSWKSFSSPAGSRAVSFGYKVLQKDSLSLIVSDPLIQTAQDRRGEIYDCLVSKETCSSKNIKVPLEAVNMSLGLSMVQHSQSSKLAICGPTIPKTCPTITTYNGMCLTLETSGGLQSIPSSLRDCRNDELDIAFLLDGSGSVRLYNFDVMKTFVRNVIKQFVNRDAQQSYCSPLTPSFCSPNSRNELFTLNSGLRPSAKKILVVITDGQSSDRIYLENAASLAKNKNIIRFAIGVGNAFTNNDAKAELDTIASDPDADYVFRVNDFNALDTILQKLEDNIIAIEGELRCDSKSIDQHCAGSLLMSVVGAYQWKGGYKEYIHEGTLQTGTEHESYQGYSLVVASVRGTSFAIQGAPRFQHKGKVIVSKIRSTESQTLDSPTPQVGSYFGAEVCVVDLNRDSYTDLLLVSAPTHTESDQEGKVFVYNFMSNPFFDFSRTVLMGMTGQRGRFGSSLASPADLNGDGFMDVLVGAPLEEDGQGSIYVFNGGNGVIIPAYSQRITGSSVKPGLSFFGVSLSPSSQHQPQDSLPYVAVGSKGEVLLLRSRPIMHLDATVKYNPSKISTAPTDCAKPMENTLDVCFKMTGYKHRIQGLSAKISFNITLDAKRQKYRAYFTAKNRLFSNEMVVEKTEACQNHKFYIEACSEDALNPLANQLTFSFEGLPSDLRNPRPLLLPEIKTTADYNLDFERDCGADNVCIDELRIDFNFSGSTSIEVGIMQEINVTVSVENNGENSYNTLFKLEYPYGLSYRRISLKQGRVECASLDGEQGVRPGSSSCHISKPILKDHTQVVFEITYIINKESTLGQIVTFIGSVESGNDRHSTKSELSINKSIDVKYGIYVAMTRHENSTIHVNFTSGKNDLSKAIQQKIKIENDFRALGFSVFIRVPLKLGEADIWKNSTLQIPDCAHEATEPAKLNHSLEVIKKQRVVNCSVAECAVFRCDVNLIRNERKFFNISGNVSSAWIEQTGFQAAVFELVSAATIVYDKSKYVFFSSESRDTAPSLQISTQVEVYKEVDLTIFVIGGVIGGLLLLALITAAFIKAGFFKSHFKQMLEEAQGAEGGEQ</sequence>
<dbReference type="GO" id="GO:0033627">
    <property type="term" value="P:cell adhesion mediated by integrin"/>
    <property type="evidence" value="ECO:0007669"/>
    <property type="project" value="TreeGrafter"/>
</dbReference>
<dbReference type="Pfam" id="PF01839">
    <property type="entry name" value="FG-GAP"/>
    <property type="match status" value="2"/>
</dbReference>
<dbReference type="STRING" id="623744.A0A553P949"/>
<dbReference type="InterPro" id="IPR000413">
    <property type="entry name" value="Integrin_alpha"/>
</dbReference>
<dbReference type="SMART" id="SM00327">
    <property type="entry name" value="VWA"/>
    <property type="match status" value="1"/>
</dbReference>
<keyword evidence="5" id="KW-0732">Signal</keyword>
<dbReference type="SUPFAM" id="SSF53300">
    <property type="entry name" value="vWA-like"/>
    <property type="match status" value="1"/>
</dbReference>
<dbReference type="GO" id="GO:0007160">
    <property type="term" value="P:cell-matrix adhesion"/>
    <property type="evidence" value="ECO:0007669"/>
    <property type="project" value="TreeGrafter"/>
</dbReference>
<keyword evidence="10 16" id="KW-0401">Integrin</keyword>
<dbReference type="OrthoDB" id="5317514at2759"/>
<evidence type="ECO:0000256" key="12">
    <source>
        <dbReference type="ARBA" id="ARBA00023157"/>
    </source>
</evidence>
<accession>A0A553P949</accession>
<keyword evidence="6" id="KW-0677">Repeat</keyword>
<dbReference type="GO" id="GO:0046872">
    <property type="term" value="F:metal ion binding"/>
    <property type="evidence" value="ECO:0007669"/>
    <property type="project" value="UniProtKB-KW"/>
</dbReference>
<keyword evidence="3 16" id="KW-0812">Transmembrane</keyword>
<dbReference type="Pfam" id="PF00092">
    <property type="entry name" value="VWA"/>
    <property type="match status" value="2"/>
</dbReference>
<keyword evidence="19" id="KW-1185">Reference proteome</keyword>
<feature type="repeat" description="FG-GAP" evidence="15">
    <location>
        <begin position="488"/>
        <end position="546"/>
    </location>
</feature>
<evidence type="ECO:0000256" key="3">
    <source>
        <dbReference type="ARBA" id="ARBA00022692"/>
    </source>
</evidence>
<evidence type="ECO:0000256" key="16">
    <source>
        <dbReference type="RuleBase" id="RU003762"/>
    </source>
</evidence>
<dbReference type="Pfam" id="PF08441">
    <property type="entry name" value="Integrin_A_Ig_1"/>
    <property type="match status" value="1"/>
</dbReference>
<dbReference type="GO" id="GO:0009897">
    <property type="term" value="C:external side of plasma membrane"/>
    <property type="evidence" value="ECO:0007669"/>
    <property type="project" value="TreeGrafter"/>
</dbReference>
<dbReference type="PRINTS" id="PR00453">
    <property type="entry name" value="VWFADOMAIN"/>
</dbReference>
<gene>
    <name evidence="18" type="ORF">DNTS_004367</name>
</gene>
<evidence type="ECO:0000259" key="17">
    <source>
        <dbReference type="PROSITE" id="PS50234"/>
    </source>
</evidence>
<evidence type="ECO:0000256" key="6">
    <source>
        <dbReference type="ARBA" id="ARBA00022737"/>
    </source>
</evidence>
<keyword evidence="14" id="KW-0325">Glycoprotein</keyword>
<evidence type="ECO:0000256" key="5">
    <source>
        <dbReference type="ARBA" id="ARBA00022729"/>
    </source>
</evidence>
<evidence type="ECO:0000256" key="15">
    <source>
        <dbReference type="PROSITE-ProRule" id="PRU00803"/>
    </source>
</evidence>
<dbReference type="PROSITE" id="PS50234">
    <property type="entry name" value="VWFA"/>
    <property type="match status" value="2"/>
</dbReference>
<comment type="similarity">
    <text evidence="2 16">Belongs to the integrin alpha chain family.</text>
</comment>
<name>A0A553P949_9TELE</name>
<feature type="domain" description="VWFA" evidence="17">
    <location>
        <begin position="184"/>
        <end position="214"/>
    </location>
</feature>
<feature type="transmembrane region" description="Helical" evidence="16">
    <location>
        <begin position="1069"/>
        <end position="1092"/>
    </location>
</feature>
<dbReference type="InterPro" id="IPR013649">
    <property type="entry name" value="Integrin_alpha_Ig-like_1"/>
</dbReference>
<dbReference type="GO" id="GO:0008305">
    <property type="term" value="C:integrin complex"/>
    <property type="evidence" value="ECO:0007669"/>
    <property type="project" value="InterPro"/>
</dbReference>
<keyword evidence="11 16" id="KW-0472">Membrane</keyword>
<dbReference type="Proteomes" id="UP000316079">
    <property type="component" value="Unassembled WGS sequence"/>
</dbReference>
<dbReference type="EMBL" id="SRMA01026725">
    <property type="protein sequence ID" value="TRY74202.1"/>
    <property type="molecule type" value="Genomic_DNA"/>
</dbReference>
<comment type="caution">
    <text evidence="18">The sequence shown here is derived from an EMBL/GenBank/DDBJ whole genome shotgun (WGS) entry which is preliminary data.</text>
</comment>
<dbReference type="InterPro" id="IPR002035">
    <property type="entry name" value="VWF_A"/>
</dbReference>
<comment type="subcellular location">
    <subcellularLocation>
        <location evidence="1 16">Membrane</location>
        <topology evidence="1 16">Single-pass type I membrane protein</topology>
    </subcellularLocation>
</comment>
<dbReference type="Pfam" id="PF21520">
    <property type="entry name" value="ITGAX-like_Ig_3"/>
    <property type="match status" value="1"/>
</dbReference>
<dbReference type="PANTHER" id="PTHR23220:SF118">
    <property type="entry name" value="INTEGRIN ALPHA-X"/>
    <property type="match status" value="1"/>
</dbReference>
<dbReference type="GO" id="GO:0007229">
    <property type="term" value="P:integrin-mediated signaling pathway"/>
    <property type="evidence" value="ECO:0007669"/>
    <property type="project" value="UniProtKB-KW"/>
</dbReference>
<dbReference type="InterPro" id="IPR048285">
    <property type="entry name" value="Integrin_alpha_Ig-like_2"/>
</dbReference>
<evidence type="ECO:0000256" key="4">
    <source>
        <dbReference type="ARBA" id="ARBA00022723"/>
    </source>
</evidence>
<evidence type="ECO:0000256" key="7">
    <source>
        <dbReference type="ARBA" id="ARBA00022837"/>
    </source>
</evidence>
<dbReference type="InterPro" id="IPR028994">
    <property type="entry name" value="Integrin_alpha_N"/>
</dbReference>
<evidence type="ECO:0000256" key="8">
    <source>
        <dbReference type="ARBA" id="ARBA00022889"/>
    </source>
</evidence>
<keyword evidence="9 16" id="KW-1133">Transmembrane helix</keyword>
<dbReference type="Gene3D" id="2.60.40.1510">
    <property type="entry name" value="ntegrin, alpha v. Chain A, domain 3"/>
    <property type="match status" value="1"/>
</dbReference>
<dbReference type="InterPro" id="IPR032695">
    <property type="entry name" value="Integrin_dom_sf"/>
</dbReference>
<feature type="repeat" description="FG-GAP" evidence="15">
    <location>
        <begin position="426"/>
        <end position="486"/>
    </location>
</feature>
<keyword evidence="8 16" id="KW-0130">Cell adhesion</keyword>
<dbReference type="GO" id="GO:0005178">
    <property type="term" value="F:integrin binding"/>
    <property type="evidence" value="ECO:0007669"/>
    <property type="project" value="TreeGrafter"/>
</dbReference>
<keyword evidence="13 16" id="KW-0675">Receptor</keyword>
<protein>
    <recommendedName>
        <fullName evidence="17">VWFA domain-containing protein</fullName>
    </recommendedName>
</protein>
<evidence type="ECO:0000256" key="9">
    <source>
        <dbReference type="ARBA" id="ARBA00022989"/>
    </source>
</evidence>
<dbReference type="PRINTS" id="PR01185">
    <property type="entry name" value="INTEGRINA"/>
</dbReference>